<protein>
    <submittedName>
        <fullName evidence="2">Uncharacterized protein</fullName>
    </submittedName>
</protein>
<dbReference type="RefSeq" id="WP_221430249.1">
    <property type="nucleotide sequence ID" value="NZ_CP081294.1"/>
</dbReference>
<organism evidence="2 3">
    <name type="scientific">Qipengyuania gelatinilytica</name>
    <dbReference type="NCBI Taxonomy" id="2867231"/>
    <lineage>
        <taxon>Bacteria</taxon>
        <taxon>Pseudomonadati</taxon>
        <taxon>Pseudomonadota</taxon>
        <taxon>Alphaproteobacteria</taxon>
        <taxon>Sphingomonadales</taxon>
        <taxon>Erythrobacteraceae</taxon>
        <taxon>Qipengyuania</taxon>
    </lineage>
</organism>
<keyword evidence="3" id="KW-1185">Reference proteome</keyword>
<dbReference type="Proteomes" id="UP000824321">
    <property type="component" value="Chromosome"/>
</dbReference>
<accession>A0ABX9A2G3</accession>
<evidence type="ECO:0000256" key="1">
    <source>
        <dbReference type="SAM" id="Phobius"/>
    </source>
</evidence>
<feature type="transmembrane region" description="Helical" evidence="1">
    <location>
        <begin position="73"/>
        <end position="96"/>
    </location>
</feature>
<evidence type="ECO:0000313" key="2">
    <source>
        <dbReference type="EMBL" id="QZD94504.1"/>
    </source>
</evidence>
<feature type="transmembrane region" description="Helical" evidence="1">
    <location>
        <begin position="12"/>
        <end position="36"/>
    </location>
</feature>
<reference evidence="2 3" key="1">
    <citation type="submission" date="2021-08" db="EMBL/GenBank/DDBJ databases">
        <title>Comparative Genomics Analysis of the Genus Qipengyuania Reveals Extensive Genetic Diversity and Metabolic Versatility, Including the Description of Fifteen Novel Species.</title>
        <authorList>
            <person name="Liu Y."/>
        </authorList>
    </citation>
    <scope>NUCLEOTIDE SEQUENCE [LARGE SCALE GENOMIC DNA]</scope>
    <source>
        <strain evidence="2 3">1NDH1</strain>
    </source>
</reference>
<feature type="transmembrane region" description="Helical" evidence="1">
    <location>
        <begin position="127"/>
        <end position="144"/>
    </location>
</feature>
<dbReference type="EMBL" id="CP081294">
    <property type="protein sequence ID" value="QZD94504.1"/>
    <property type="molecule type" value="Genomic_DNA"/>
</dbReference>
<proteinExistence type="predicted"/>
<sequence length="148" mass="15981">MTPSLASKWLRILAVLLASGFLAFGLVRLGVGSAMLGAELGWWPAMGEMAEALGETRTFLAQHEPQAFMAWSVAFYFGLIAVMGVILASGAALYLAARRKAGLVLIAIYLALHGAMFLNYQVVNPKIGLLALTIAAWGIMWWRLRAEA</sequence>
<name>A0ABX9A2G3_9SPHN</name>
<keyword evidence="1" id="KW-0812">Transmembrane</keyword>
<keyword evidence="1" id="KW-1133">Transmembrane helix</keyword>
<evidence type="ECO:0000313" key="3">
    <source>
        <dbReference type="Proteomes" id="UP000824321"/>
    </source>
</evidence>
<keyword evidence="1" id="KW-0472">Membrane</keyword>
<gene>
    <name evidence="2" type="ORF">K3136_10410</name>
</gene>
<feature type="transmembrane region" description="Helical" evidence="1">
    <location>
        <begin position="103"/>
        <end position="121"/>
    </location>
</feature>